<evidence type="ECO:0000256" key="2">
    <source>
        <dbReference type="SAM" id="Phobius"/>
    </source>
</evidence>
<accession>A0AAQ3NK52</accession>
<reference evidence="3 4" key="1">
    <citation type="journal article" date="2023" name="Life. Sci Alliance">
        <title>Evolutionary insights into 3D genome organization and epigenetic landscape of Vigna mungo.</title>
        <authorList>
            <person name="Junaid A."/>
            <person name="Singh B."/>
            <person name="Bhatia S."/>
        </authorList>
    </citation>
    <scope>NUCLEOTIDE SEQUENCE [LARGE SCALE GENOMIC DNA]</scope>
    <source>
        <strain evidence="3">Urdbean</strain>
    </source>
</reference>
<name>A0AAQ3NK52_VIGMU</name>
<evidence type="ECO:0000313" key="4">
    <source>
        <dbReference type="Proteomes" id="UP001374535"/>
    </source>
</evidence>
<proteinExistence type="predicted"/>
<feature type="transmembrane region" description="Helical" evidence="2">
    <location>
        <begin position="126"/>
        <end position="154"/>
    </location>
</feature>
<feature type="compositionally biased region" description="Low complexity" evidence="1">
    <location>
        <begin position="86"/>
        <end position="107"/>
    </location>
</feature>
<organism evidence="3 4">
    <name type="scientific">Vigna mungo</name>
    <name type="common">Black gram</name>
    <name type="synonym">Phaseolus mungo</name>
    <dbReference type="NCBI Taxonomy" id="3915"/>
    <lineage>
        <taxon>Eukaryota</taxon>
        <taxon>Viridiplantae</taxon>
        <taxon>Streptophyta</taxon>
        <taxon>Embryophyta</taxon>
        <taxon>Tracheophyta</taxon>
        <taxon>Spermatophyta</taxon>
        <taxon>Magnoliopsida</taxon>
        <taxon>eudicotyledons</taxon>
        <taxon>Gunneridae</taxon>
        <taxon>Pentapetalae</taxon>
        <taxon>rosids</taxon>
        <taxon>fabids</taxon>
        <taxon>Fabales</taxon>
        <taxon>Fabaceae</taxon>
        <taxon>Papilionoideae</taxon>
        <taxon>50 kb inversion clade</taxon>
        <taxon>NPAAA clade</taxon>
        <taxon>indigoferoid/millettioid clade</taxon>
        <taxon>Phaseoleae</taxon>
        <taxon>Vigna</taxon>
    </lineage>
</organism>
<sequence length="159" mass="17690">MWKRNQNIWLLILDHNHPHVPSSPLPFFHLFPLLTSHLVLKRSKSTATSRTNHSFLTLTTTKISVPGRDMASGPFFTSLPNHPRNSTPRASGAPTPTSTSTTHPGSLPLTPHQYLLLSSSRKTLPLLLLSGLTLLFNRTPITAVTVTLLMPLLLWSVRY</sequence>
<feature type="region of interest" description="Disordered" evidence="1">
    <location>
        <begin position="74"/>
        <end position="107"/>
    </location>
</feature>
<evidence type="ECO:0000313" key="3">
    <source>
        <dbReference type="EMBL" id="WVZ11879.1"/>
    </source>
</evidence>
<gene>
    <name evidence="3" type="ORF">V8G54_016409</name>
</gene>
<keyword evidence="4" id="KW-1185">Reference proteome</keyword>
<dbReference type="EMBL" id="CP144696">
    <property type="protein sequence ID" value="WVZ11879.1"/>
    <property type="molecule type" value="Genomic_DNA"/>
</dbReference>
<keyword evidence="2" id="KW-0812">Transmembrane</keyword>
<keyword evidence="2" id="KW-0472">Membrane</keyword>
<dbReference type="AlphaFoldDB" id="A0AAQ3NK52"/>
<protein>
    <submittedName>
        <fullName evidence="3">Uncharacterized protein</fullName>
    </submittedName>
</protein>
<dbReference type="Proteomes" id="UP001374535">
    <property type="component" value="Chromosome 5"/>
</dbReference>
<keyword evidence="2" id="KW-1133">Transmembrane helix</keyword>
<evidence type="ECO:0000256" key="1">
    <source>
        <dbReference type="SAM" id="MobiDB-lite"/>
    </source>
</evidence>